<dbReference type="PROSITE" id="PS50005">
    <property type="entry name" value="TPR"/>
    <property type="match status" value="1"/>
</dbReference>
<organism evidence="2">
    <name type="scientific">hydrothermal vent metagenome</name>
    <dbReference type="NCBI Taxonomy" id="652676"/>
    <lineage>
        <taxon>unclassified sequences</taxon>
        <taxon>metagenomes</taxon>
        <taxon>ecological metagenomes</taxon>
    </lineage>
</organism>
<dbReference type="InterPro" id="IPR011006">
    <property type="entry name" value="CheY-like_superfamily"/>
</dbReference>
<dbReference type="SMART" id="SM00028">
    <property type="entry name" value="TPR"/>
    <property type="match status" value="3"/>
</dbReference>
<keyword evidence="2" id="KW-0675">Receptor</keyword>
<evidence type="ECO:0000313" key="2">
    <source>
        <dbReference type="EMBL" id="VAW76986.1"/>
    </source>
</evidence>
<dbReference type="Pfam" id="PF13181">
    <property type="entry name" value="TPR_8"/>
    <property type="match status" value="1"/>
</dbReference>
<dbReference type="CDD" id="cd17589">
    <property type="entry name" value="REC_TPR"/>
    <property type="match status" value="1"/>
</dbReference>
<dbReference type="Pfam" id="PF00072">
    <property type="entry name" value="Response_reg"/>
    <property type="match status" value="1"/>
</dbReference>
<dbReference type="Gene3D" id="3.40.50.2300">
    <property type="match status" value="1"/>
</dbReference>
<dbReference type="PROSITE" id="PS50110">
    <property type="entry name" value="RESPONSE_REGULATORY"/>
    <property type="match status" value="1"/>
</dbReference>
<dbReference type="SMART" id="SM00448">
    <property type="entry name" value="REC"/>
    <property type="match status" value="1"/>
</dbReference>
<reference evidence="2" key="1">
    <citation type="submission" date="2018-06" db="EMBL/GenBank/DDBJ databases">
        <authorList>
            <person name="Zhirakovskaya E."/>
        </authorList>
    </citation>
    <scope>NUCLEOTIDE SEQUENCE</scope>
</reference>
<keyword evidence="2" id="KW-0966">Cell projection</keyword>
<dbReference type="SUPFAM" id="SSF48452">
    <property type="entry name" value="TPR-like"/>
    <property type="match status" value="2"/>
</dbReference>
<dbReference type="Pfam" id="PF14559">
    <property type="entry name" value="TPR_19"/>
    <property type="match status" value="1"/>
</dbReference>
<proteinExistence type="predicted"/>
<dbReference type="EMBL" id="UOFL01000116">
    <property type="protein sequence ID" value="VAW76986.1"/>
    <property type="molecule type" value="Genomic_DNA"/>
</dbReference>
<dbReference type="InterPro" id="IPR011990">
    <property type="entry name" value="TPR-like_helical_dom_sf"/>
</dbReference>
<dbReference type="InterPro" id="IPR052048">
    <property type="entry name" value="ST_Response_Regulator"/>
</dbReference>
<evidence type="ECO:0000259" key="1">
    <source>
        <dbReference type="PROSITE" id="PS50110"/>
    </source>
</evidence>
<accession>A0A3B0Z8G5</accession>
<dbReference type="SUPFAM" id="SSF52172">
    <property type="entry name" value="CheY-like"/>
    <property type="match status" value="1"/>
</dbReference>
<keyword evidence="2" id="KW-0282">Flagellum</keyword>
<dbReference type="InterPro" id="IPR001789">
    <property type="entry name" value="Sig_transdc_resp-reg_receiver"/>
</dbReference>
<dbReference type="PANTHER" id="PTHR43228:SF1">
    <property type="entry name" value="TWO-COMPONENT RESPONSE REGULATOR ARR22"/>
    <property type="match status" value="1"/>
</dbReference>
<keyword evidence="2" id="KW-0969">Cilium</keyword>
<sequence>MELWSLKNRKALVVDDCVDIRAMIRDMLLNLGATEITTARNADEALSHINNINFDVILCDYNLGEGKDGQQILEEIRFRNLITASCLFIMITAENQSHMVMGAMEYYPDLYLSKPFTKPTLQTRLQKLTNEKDITANILGAIERESFKSALSQCDKAIRYHPRHRMLLLKLKADILLKLGDNSDAEMLFQDILQERELAWALLGLGKVYFSQKKYELAKQQFKQIVDLNPNYMEAYDWLAQCMEHLGEHNDAQVILQTASEKSPKALLRQRRLGEISMDLEDFSASKAAYKQAIENGKFSCFKEVEDYSNLAQSVSVVGEKKEALRVIEKLRKDFLGDSKAGFYANIVESDVHYAYGDDEKGELLIDQAIQHFDEHPETLSTSSVMLMAQVCLSQGNVSKGQELIKHIVRNNHDNQQILKNASKAFKKAGMEDAGDDLISSTCNEIYEINNKGIQLAQKGHLLESITLFDKAVKAMPENIAILMNATQCILLYLDKHPDNDSLTITARRYLDRAFNINPENIKYKALMVSYDSLKCKAHSGTK</sequence>
<feature type="domain" description="Response regulatory" evidence="1">
    <location>
        <begin position="10"/>
        <end position="129"/>
    </location>
</feature>
<dbReference type="GO" id="GO:0000160">
    <property type="term" value="P:phosphorelay signal transduction system"/>
    <property type="evidence" value="ECO:0007669"/>
    <property type="project" value="InterPro"/>
</dbReference>
<gene>
    <name evidence="2" type="ORF">MNBD_GAMMA12-1117</name>
</gene>
<dbReference type="Gene3D" id="1.25.40.10">
    <property type="entry name" value="Tetratricopeptide repeat domain"/>
    <property type="match status" value="3"/>
</dbReference>
<protein>
    <submittedName>
        <fullName evidence="2">Chemotaxis regulator - transmits chemoreceptor signals to flagellar motor components CheY</fullName>
    </submittedName>
</protein>
<name>A0A3B0Z8G5_9ZZZZ</name>
<dbReference type="PANTHER" id="PTHR43228">
    <property type="entry name" value="TWO-COMPONENT RESPONSE REGULATOR"/>
    <property type="match status" value="1"/>
</dbReference>
<dbReference type="AlphaFoldDB" id="A0A3B0Z8G5"/>
<dbReference type="InterPro" id="IPR019734">
    <property type="entry name" value="TPR_rpt"/>
</dbReference>